<comment type="subcellular location">
    <subcellularLocation>
        <location evidence="4">Cytoplasm</location>
    </subcellularLocation>
</comment>
<dbReference type="GO" id="GO:0046872">
    <property type="term" value="F:metal ion binding"/>
    <property type="evidence" value="ECO:0007669"/>
    <property type="project" value="UniProtKB-KW"/>
</dbReference>
<dbReference type="PANTHER" id="PTHR10954:SF18">
    <property type="entry name" value="RIBONUCLEASE HII"/>
    <property type="match status" value="1"/>
</dbReference>
<dbReference type="GO" id="GO:0005737">
    <property type="term" value="C:cytoplasm"/>
    <property type="evidence" value="ECO:0007669"/>
    <property type="project" value="UniProtKB-SubCell"/>
</dbReference>
<evidence type="ECO:0000256" key="8">
    <source>
        <dbReference type="ARBA" id="ARBA00022490"/>
    </source>
</evidence>
<keyword evidence="13" id="KW-0464">Manganese</keyword>
<evidence type="ECO:0000256" key="11">
    <source>
        <dbReference type="ARBA" id="ARBA00022759"/>
    </source>
</evidence>
<dbReference type="InterPro" id="IPR022898">
    <property type="entry name" value="RNase_HII"/>
</dbReference>
<evidence type="ECO:0000256" key="5">
    <source>
        <dbReference type="ARBA" id="ARBA00007383"/>
    </source>
</evidence>
<dbReference type="HAMAP" id="MF_00052_B">
    <property type="entry name" value="RNase_HII_B"/>
    <property type="match status" value="1"/>
</dbReference>
<dbReference type="InterPro" id="IPR024567">
    <property type="entry name" value="RNase_HII/HIII_dom"/>
</dbReference>
<proteinExistence type="inferred from homology"/>
<dbReference type="SUPFAM" id="SSF53098">
    <property type="entry name" value="Ribonuclease H-like"/>
    <property type="match status" value="1"/>
</dbReference>
<keyword evidence="10" id="KW-0479">Metal-binding</keyword>
<dbReference type="GO" id="GO:0003723">
    <property type="term" value="F:RNA binding"/>
    <property type="evidence" value="ECO:0007669"/>
    <property type="project" value="InterPro"/>
</dbReference>
<dbReference type="EMBL" id="UINC01001616">
    <property type="protein sequence ID" value="SUZ85011.1"/>
    <property type="molecule type" value="Genomic_DNA"/>
</dbReference>
<sequence>MAGRNRMRAALRGKAPGLVAERQMWEAGHAVVAGMDEVGKGAWAGPLTVAAVVPARTRRITGVRDSKMLTEPEREALYDRITGWAEAWAVGHASNNECDDLGMSEAQRLAARRALNGLGREVDRVLLDGRWDFVGGGRARTIVRGDAISLSIAAASVVAKVTRDRILREADRRFPGFGFAASKGYPSPVHRAALRERGATTYHRRSWSFMADLPPIGEPPRDRADAPARLF</sequence>
<evidence type="ECO:0000256" key="9">
    <source>
        <dbReference type="ARBA" id="ARBA00022722"/>
    </source>
</evidence>
<evidence type="ECO:0000256" key="6">
    <source>
        <dbReference type="ARBA" id="ARBA00012180"/>
    </source>
</evidence>
<dbReference type="InterPro" id="IPR012337">
    <property type="entry name" value="RNaseH-like_sf"/>
</dbReference>
<name>A0A381QZY7_9ZZZZ</name>
<accession>A0A381QZY7</accession>
<dbReference type="PROSITE" id="PS51975">
    <property type="entry name" value="RNASE_H_2"/>
    <property type="match status" value="1"/>
</dbReference>
<evidence type="ECO:0000256" key="7">
    <source>
        <dbReference type="ARBA" id="ARBA00019179"/>
    </source>
</evidence>
<dbReference type="NCBIfam" id="NF000595">
    <property type="entry name" value="PRK00015.1-3"/>
    <property type="match status" value="1"/>
</dbReference>
<evidence type="ECO:0000256" key="12">
    <source>
        <dbReference type="ARBA" id="ARBA00022801"/>
    </source>
</evidence>
<dbReference type="GO" id="GO:0043137">
    <property type="term" value="P:DNA replication, removal of RNA primer"/>
    <property type="evidence" value="ECO:0007669"/>
    <property type="project" value="TreeGrafter"/>
</dbReference>
<dbReference type="GO" id="GO:0006298">
    <property type="term" value="P:mismatch repair"/>
    <property type="evidence" value="ECO:0007669"/>
    <property type="project" value="TreeGrafter"/>
</dbReference>
<dbReference type="Pfam" id="PF01351">
    <property type="entry name" value="RNase_HII"/>
    <property type="match status" value="1"/>
</dbReference>
<dbReference type="EC" id="3.1.26.4" evidence="6"/>
<dbReference type="AlphaFoldDB" id="A0A381QZY7"/>
<dbReference type="InterPro" id="IPR001352">
    <property type="entry name" value="RNase_HII/HIII"/>
</dbReference>
<evidence type="ECO:0000256" key="2">
    <source>
        <dbReference type="ARBA" id="ARBA00001936"/>
    </source>
</evidence>
<reference evidence="15" key="1">
    <citation type="submission" date="2018-05" db="EMBL/GenBank/DDBJ databases">
        <authorList>
            <person name="Lanie J.A."/>
            <person name="Ng W.-L."/>
            <person name="Kazmierczak K.M."/>
            <person name="Andrzejewski T.M."/>
            <person name="Davidsen T.M."/>
            <person name="Wayne K.J."/>
            <person name="Tettelin H."/>
            <person name="Glass J.I."/>
            <person name="Rusch D."/>
            <person name="Podicherti R."/>
            <person name="Tsui H.-C.T."/>
            <person name="Winkler M.E."/>
        </authorList>
    </citation>
    <scope>NUCLEOTIDE SEQUENCE</scope>
</reference>
<dbReference type="PANTHER" id="PTHR10954">
    <property type="entry name" value="RIBONUCLEASE H2 SUBUNIT A"/>
    <property type="match status" value="1"/>
</dbReference>
<dbReference type="GO" id="GO:0004523">
    <property type="term" value="F:RNA-DNA hybrid ribonuclease activity"/>
    <property type="evidence" value="ECO:0007669"/>
    <property type="project" value="UniProtKB-EC"/>
</dbReference>
<dbReference type="Gene3D" id="3.30.420.10">
    <property type="entry name" value="Ribonuclease H-like superfamily/Ribonuclease H"/>
    <property type="match status" value="1"/>
</dbReference>
<keyword evidence="11" id="KW-0255">Endonuclease</keyword>
<protein>
    <recommendedName>
        <fullName evidence="7">Ribonuclease HII</fullName>
        <ecNumber evidence="6">3.1.26.4</ecNumber>
    </recommendedName>
</protein>
<keyword evidence="9" id="KW-0540">Nuclease</keyword>
<comment type="catalytic activity">
    <reaction evidence="1">
        <text>Endonucleolytic cleavage to 5'-phosphomonoester.</text>
        <dbReference type="EC" id="3.1.26.4"/>
    </reaction>
</comment>
<dbReference type="GO" id="GO:0032299">
    <property type="term" value="C:ribonuclease H2 complex"/>
    <property type="evidence" value="ECO:0007669"/>
    <property type="project" value="TreeGrafter"/>
</dbReference>
<feature type="domain" description="RNase H type-2" evidence="14">
    <location>
        <begin position="30"/>
        <end position="219"/>
    </location>
</feature>
<dbReference type="InterPro" id="IPR036397">
    <property type="entry name" value="RNaseH_sf"/>
</dbReference>
<comment type="similarity">
    <text evidence="5">Belongs to the RNase HII family.</text>
</comment>
<evidence type="ECO:0000256" key="1">
    <source>
        <dbReference type="ARBA" id="ARBA00000077"/>
    </source>
</evidence>
<evidence type="ECO:0000259" key="14">
    <source>
        <dbReference type="PROSITE" id="PS51975"/>
    </source>
</evidence>
<evidence type="ECO:0000256" key="13">
    <source>
        <dbReference type="ARBA" id="ARBA00023211"/>
    </source>
</evidence>
<comment type="cofactor">
    <cofactor evidence="2">
        <name>Mn(2+)</name>
        <dbReference type="ChEBI" id="CHEBI:29035"/>
    </cofactor>
</comment>
<evidence type="ECO:0000313" key="15">
    <source>
        <dbReference type="EMBL" id="SUZ85011.1"/>
    </source>
</evidence>
<organism evidence="15">
    <name type="scientific">marine metagenome</name>
    <dbReference type="NCBI Taxonomy" id="408172"/>
    <lineage>
        <taxon>unclassified sequences</taxon>
        <taxon>metagenomes</taxon>
        <taxon>ecological metagenomes</taxon>
    </lineage>
</organism>
<comment type="cofactor">
    <cofactor evidence="3">
        <name>Mg(2+)</name>
        <dbReference type="ChEBI" id="CHEBI:18420"/>
    </cofactor>
</comment>
<dbReference type="CDD" id="cd07182">
    <property type="entry name" value="RNase_HII_bacteria_HII_like"/>
    <property type="match status" value="1"/>
</dbReference>
<keyword evidence="12" id="KW-0378">Hydrolase</keyword>
<evidence type="ECO:0000256" key="4">
    <source>
        <dbReference type="ARBA" id="ARBA00004496"/>
    </source>
</evidence>
<gene>
    <name evidence="15" type="ORF">METZ01_LOCUS37865</name>
</gene>
<keyword evidence="8" id="KW-0963">Cytoplasm</keyword>
<evidence type="ECO:0000256" key="3">
    <source>
        <dbReference type="ARBA" id="ARBA00001946"/>
    </source>
</evidence>
<evidence type="ECO:0000256" key="10">
    <source>
        <dbReference type="ARBA" id="ARBA00022723"/>
    </source>
</evidence>